<evidence type="ECO:0000313" key="2">
    <source>
        <dbReference type="EMBL" id="VDL65060.1"/>
    </source>
</evidence>
<reference evidence="2 3" key="2">
    <citation type="submission" date="2018-11" db="EMBL/GenBank/DDBJ databases">
        <authorList>
            <consortium name="Pathogen Informatics"/>
        </authorList>
    </citation>
    <scope>NUCLEOTIDE SEQUENCE [LARGE SCALE GENOMIC DNA]</scope>
</reference>
<dbReference type="SUPFAM" id="SSF48239">
    <property type="entry name" value="Terpenoid cyclases/Protein prenyltransferases"/>
    <property type="match status" value="1"/>
</dbReference>
<organism evidence="4">
    <name type="scientific">Hymenolepis diminuta</name>
    <name type="common">Rat tapeworm</name>
    <dbReference type="NCBI Taxonomy" id="6216"/>
    <lineage>
        <taxon>Eukaryota</taxon>
        <taxon>Metazoa</taxon>
        <taxon>Spiralia</taxon>
        <taxon>Lophotrochozoa</taxon>
        <taxon>Platyhelminthes</taxon>
        <taxon>Cestoda</taxon>
        <taxon>Eucestoda</taxon>
        <taxon>Cyclophyllidea</taxon>
        <taxon>Hymenolepididae</taxon>
        <taxon>Hymenolepis</taxon>
    </lineage>
</organism>
<evidence type="ECO:0000259" key="1">
    <source>
        <dbReference type="Pfam" id="PF07678"/>
    </source>
</evidence>
<evidence type="ECO:0000313" key="3">
    <source>
        <dbReference type="Proteomes" id="UP000274504"/>
    </source>
</evidence>
<dbReference type="InterPro" id="IPR050473">
    <property type="entry name" value="A2M/Complement_sys"/>
</dbReference>
<protein>
    <submittedName>
        <fullName evidence="4">TED_complement domain-containing protein</fullName>
    </submittedName>
</protein>
<proteinExistence type="predicted"/>
<dbReference type="Proteomes" id="UP000274504">
    <property type="component" value="Unassembled WGS sequence"/>
</dbReference>
<sequence length="132" mass="14422">MLTNGSFEKSLTVSDGLTSWKANAVCFLDSSVDVRELKIGLPDRDIVDGSLRSYITVGRNLIGLALSNLHSLVEVPTECAEQNLGKVAPSVYVLKHLLSRQNASKLRHDSFASEAAGYIISGFIKLLRYQNP</sequence>
<feature type="domain" description="Alpha-macroglobulin-like TED" evidence="1">
    <location>
        <begin position="56"/>
        <end position="131"/>
    </location>
</feature>
<dbReference type="SMART" id="SM01419">
    <property type="entry name" value="Thiol-ester_cl"/>
    <property type="match status" value="1"/>
</dbReference>
<dbReference type="InterPro" id="IPR011626">
    <property type="entry name" value="Alpha-macroglobulin_TED"/>
</dbReference>
<evidence type="ECO:0000313" key="4">
    <source>
        <dbReference type="WBParaSite" id="HDID_0001119701-mRNA-1"/>
    </source>
</evidence>
<accession>A0A0R3SZK1</accession>
<dbReference type="InterPro" id="IPR047565">
    <property type="entry name" value="Alpha-macroglob_thiol-ester_cl"/>
</dbReference>
<dbReference type="OrthoDB" id="9998011at2759"/>
<dbReference type="AlphaFoldDB" id="A0A0R3SZK1"/>
<dbReference type="InterPro" id="IPR008930">
    <property type="entry name" value="Terpenoid_cyclase/PrenylTrfase"/>
</dbReference>
<dbReference type="GO" id="GO:0005615">
    <property type="term" value="C:extracellular space"/>
    <property type="evidence" value="ECO:0007669"/>
    <property type="project" value="InterPro"/>
</dbReference>
<dbReference type="Pfam" id="PF07678">
    <property type="entry name" value="TED_complement"/>
    <property type="match status" value="1"/>
</dbReference>
<dbReference type="Gene3D" id="1.50.10.20">
    <property type="match status" value="1"/>
</dbReference>
<dbReference type="PANTHER" id="PTHR11412:SF171">
    <property type="entry name" value="PREGNANCY ZONE PROTEIN-LIKE PROTEIN"/>
    <property type="match status" value="1"/>
</dbReference>
<gene>
    <name evidence="2" type="ORF">HDID_LOCUS11194</name>
</gene>
<dbReference type="PANTHER" id="PTHR11412">
    <property type="entry name" value="MACROGLOBULIN / COMPLEMENT"/>
    <property type="match status" value="1"/>
</dbReference>
<dbReference type="WBParaSite" id="HDID_0001119701-mRNA-1">
    <property type="protein sequence ID" value="HDID_0001119701-mRNA-1"/>
    <property type="gene ID" value="HDID_0001119701"/>
</dbReference>
<dbReference type="STRING" id="6216.A0A0R3SZK1"/>
<name>A0A0R3SZK1_HYMDI</name>
<dbReference type="EMBL" id="UYSG01012843">
    <property type="protein sequence ID" value="VDL65060.1"/>
    <property type="molecule type" value="Genomic_DNA"/>
</dbReference>
<reference evidence="4" key="1">
    <citation type="submission" date="2017-02" db="UniProtKB">
        <authorList>
            <consortium name="WormBaseParasite"/>
        </authorList>
    </citation>
    <scope>IDENTIFICATION</scope>
</reference>